<dbReference type="Proteomes" id="UP000054826">
    <property type="component" value="Unassembled WGS sequence"/>
</dbReference>
<evidence type="ECO:0000313" key="7">
    <source>
        <dbReference type="Proteomes" id="UP000054826"/>
    </source>
</evidence>
<organism evidence="4 7">
    <name type="scientific">Trichinella pseudospiralis</name>
    <name type="common">Parasitic roundworm</name>
    <dbReference type="NCBI Taxonomy" id="6337"/>
    <lineage>
        <taxon>Eukaryota</taxon>
        <taxon>Metazoa</taxon>
        <taxon>Ecdysozoa</taxon>
        <taxon>Nematoda</taxon>
        <taxon>Enoplea</taxon>
        <taxon>Dorylaimia</taxon>
        <taxon>Trichinellida</taxon>
        <taxon>Trichinellidae</taxon>
        <taxon>Trichinella</taxon>
    </lineage>
</organism>
<dbReference type="Proteomes" id="UP000054815">
    <property type="component" value="Unassembled WGS sequence"/>
</dbReference>
<evidence type="ECO:0000313" key="4">
    <source>
        <dbReference type="EMBL" id="KRZ26593.1"/>
    </source>
</evidence>
<sequence length="69" mass="7550">MFANVAKTTEFDPDLEAVLKRGCFASCLVEPDGRLARSHGRTEHAVLAHGTCSGGKFDPSLFKWTLAKR</sequence>
<dbReference type="EMBL" id="JYDS01000281">
    <property type="protein sequence ID" value="KRZ18989.1"/>
    <property type="molecule type" value="Genomic_DNA"/>
</dbReference>
<reference evidence="5 6" key="1">
    <citation type="submission" date="2015-01" db="EMBL/GenBank/DDBJ databases">
        <title>Evolution of Trichinella species and genotypes.</title>
        <authorList>
            <person name="Korhonen P.K."/>
            <person name="Edoardo P."/>
            <person name="Giuseppe L.R."/>
            <person name="Gasser R.B."/>
        </authorList>
    </citation>
    <scope>NUCLEOTIDE SEQUENCE [LARGE SCALE GENOMIC DNA]</scope>
    <source>
        <strain evidence="2">ISS13</strain>
        <strain evidence="1">ISS141</strain>
        <strain evidence="4">ISS176</strain>
        <strain evidence="3">ISS588</strain>
    </source>
</reference>
<evidence type="ECO:0000313" key="5">
    <source>
        <dbReference type="Proteomes" id="UP000054632"/>
    </source>
</evidence>
<evidence type="ECO:0000313" key="2">
    <source>
        <dbReference type="EMBL" id="KRY65706.1"/>
    </source>
</evidence>
<evidence type="ECO:0000313" key="1">
    <source>
        <dbReference type="EMBL" id="KRX88403.1"/>
    </source>
</evidence>
<evidence type="ECO:0000313" key="3">
    <source>
        <dbReference type="EMBL" id="KRZ18989.1"/>
    </source>
</evidence>
<protein>
    <submittedName>
        <fullName evidence="4">Uncharacterized protein</fullName>
    </submittedName>
</protein>
<name>A0A0V1IV64_TRIPS</name>
<keyword evidence="6" id="KW-1185">Reference proteome</keyword>
<comment type="caution">
    <text evidence="4">The sequence shown here is derived from an EMBL/GenBank/DDBJ whole genome shotgun (WGS) entry which is preliminary data.</text>
</comment>
<proteinExistence type="predicted"/>
<dbReference type="EMBL" id="JYDV01000178">
    <property type="protein sequence ID" value="KRZ26593.1"/>
    <property type="molecule type" value="Genomic_DNA"/>
</dbReference>
<dbReference type="EMBL" id="JYDR01000197">
    <property type="protein sequence ID" value="KRY65706.1"/>
    <property type="molecule type" value="Genomic_DNA"/>
</dbReference>
<dbReference type="Proteomes" id="UP000054632">
    <property type="component" value="Unassembled WGS sequence"/>
</dbReference>
<gene>
    <name evidence="2" type="ORF">T4A_12844</name>
    <name evidence="3" type="ORF">T4B_9608</name>
    <name evidence="4" type="ORF">T4C_11638</name>
    <name evidence="1" type="ORF">T4E_1215</name>
</gene>
<evidence type="ECO:0000313" key="6">
    <source>
        <dbReference type="Proteomes" id="UP000054805"/>
    </source>
</evidence>
<dbReference type="Proteomes" id="UP000054805">
    <property type="component" value="Unassembled WGS sequence"/>
</dbReference>
<dbReference type="EMBL" id="JYDU01000237">
    <property type="protein sequence ID" value="KRX88403.1"/>
    <property type="molecule type" value="Genomic_DNA"/>
</dbReference>
<accession>A0A0V1IV64</accession>
<dbReference type="AlphaFoldDB" id="A0A0V1IV64"/>